<comment type="caution">
    <text evidence="1">The sequence shown here is derived from an EMBL/GenBank/DDBJ whole genome shotgun (WGS) entry which is preliminary data.</text>
</comment>
<gene>
    <name evidence="1" type="ORF">FCV52_21060</name>
</gene>
<dbReference type="Proteomes" id="UP000305234">
    <property type="component" value="Unassembled WGS sequence"/>
</dbReference>
<dbReference type="AlphaFoldDB" id="A0A4U1YLA0"/>
<evidence type="ECO:0000313" key="2">
    <source>
        <dbReference type="Proteomes" id="UP000305234"/>
    </source>
</evidence>
<name>A0A4U1YLA0_9VIBR</name>
<protein>
    <submittedName>
        <fullName evidence="1">Uncharacterized protein</fullName>
    </submittedName>
</protein>
<reference evidence="1 2" key="1">
    <citation type="submission" date="2019-04" db="EMBL/GenBank/DDBJ databases">
        <title>A reverse ecology approach based on a biological definition of microbial populations.</title>
        <authorList>
            <person name="Arevalo P."/>
            <person name="Vaninsberghe D."/>
            <person name="Elsherbini J."/>
            <person name="Gore J."/>
            <person name="Polz M."/>
        </authorList>
    </citation>
    <scope>NUCLEOTIDE SEQUENCE [LARGE SCALE GENOMIC DNA]</scope>
    <source>
        <strain evidence="1 2">10N.261.46.E4</strain>
    </source>
</reference>
<accession>A0A4U1YLA0</accession>
<evidence type="ECO:0000313" key="1">
    <source>
        <dbReference type="EMBL" id="TKF21392.1"/>
    </source>
</evidence>
<proteinExistence type="predicted"/>
<sequence length="205" mass="23214">MNIVHIRDKALVTPEIFEAMEAKLKQQSFDHMTKAFGLTNLTIEEVMSCGEGEIFELVANKYNELGRSEEPTPVETEESFLELMARFSVVGNRNIYGNNCTVFTPPSGYQYNEEVSNTYYYMYDNALEGSKLLTLWSTFVEKSAGYAIKGGPLSMFRWIKEVAVPVAIEEWKLEQAGDEEVLNPTLVYLINQNNQSALTVAYIFG</sequence>
<dbReference type="EMBL" id="SYUW01000094">
    <property type="protein sequence ID" value="TKF21392.1"/>
    <property type="molecule type" value="Genomic_DNA"/>
</dbReference>
<dbReference type="RefSeq" id="WP_136998875.1">
    <property type="nucleotide sequence ID" value="NZ_JBFRJO010000078.1"/>
</dbReference>
<organism evidence="1 2">
    <name type="scientific">Vibrio kanaloae</name>
    <dbReference type="NCBI Taxonomy" id="170673"/>
    <lineage>
        <taxon>Bacteria</taxon>
        <taxon>Pseudomonadati</taxon>
        <taxon>Pseudomonadota</taxon>
        <taxon>Gammaproteobacteria</taxon>
        <taxon>Vibrionales</taxon>
        <taxon>Vibrionaceae</taxon>
        <taxon>Vibrio</taxon>
    </lineage>
</organism>